<keyword evidence="2" id="KW-0805">Transcription regulation</keyword>
<dbReference type="SUPFAM" id="SSF46785">
    <property type="entry name" value="Winged helix' DNA-binding domain"/>
    <property type="match status" value="1"/>
</dbReference>
<protein>
    <submittedName>
        <fullName evidence="6">DNA-binding transcriptional LysR family regulator</fullName>
    </submittedName>
</protein>
<dbReference type="Gene3D" id="1.10.10.10">
    <property type="entry name" value="Winged helix-like DNA-binding domain superfamily/Winged helix DNA-binding domain"/>
    <property type="match status" value="1"/>
</dbReference>
<dbReference type="InterPro" id="IPR036390">
    <property type="entry name" value="WH_DNA-bd_sf"/>
</dbReference>
<dbReference type="OrthoDB" id="528082at2"/>
<name>A0A4R7C7A5_9HYPH</name>
<dbReference type="GO" id="GO:0000976">
    <property type="term" value="F:transcription cis-regulatory region binding"/>
    <property type="evidence" value="ECO:0007669"/>
    <property type="project" value="TreeGrafter"/>
</dbReference>
<dbReference type="PROSITE" id="PS50931">
    <property type="entry name" value="HTH_LYSR"/>
    <property type="match status" value="1"/>
</dbReference>
<dbReference type="AlphaFoldDB" id="A0A4R7C7A5"/>
<keyword evidence="3 6" id="KW-0238">DNA-binding</keyword>
<dbReference type="Gene3D" id="3.40.190.10">
    <property type="entry name" value="Periplasmic binding protein-like II"/>
    <property type="match status" value="2"/>
</dbReference>
<dbReference type="PANTHER" id="PTHR30126:SF2">
    <property type="entry name" value="HTH-TYPE TRANSCRIPTIONAL REGULATOR YJIE"/>
    <property type="match status" value="1"/>
</dbReference>
<dbReference type="RefSeq" id="WP_133769073.1">
    <property type="nucleotide sequence ID" value="NZ_SNZR01000011.1"/>
</dbReference>
<gene>
    <name evidence="6" type="ORF">EV668_1427</name>
</gene>
<dbReference type="CDD" id="cd05466">
    <property type="entry name" value="PBP2_LTTR_substrate"/>
    <property type="match status" value="1"/>
</dbReference>
<keyword evidence="4" id="KW-0804">Transcription</keyword>
<evidence type="ECO:0000259" key="5">
    <source>
        <dbReference type="PROSITE" id="PS50931"/>
    </source>
</evidence>
<reference evidence="6 7" key="1">
    <citation type="submission" date="2019-03" db="EMBL/GenBank/DDBJ databases">
        <title>Genomic Encyclopedia of Type Strains, Phase IV (KMG-IV): sequencing the most valuable type-strain genomes for metagenomic binning, comparative biology and taxonomic classification.</title>
        <authorList>
            <person name="Goeker M."/>
        </authorList>
    </citation>
    <scope>NUCLEOTIDE SEQUENCE [LARGE SCALE GENOMIC DNA]</scope>
    <source>
        <strain evidence="6 7">DSM 25903</strain>
    </source>
</reference>
<dbReference type="Pfam" id="PF00126">
    <property type="entry name" value="HTH_1"/>
    <property type="match status" value="1"/>
</dbReference>
<comment type="caution">
    <text evidence="6">The sequence shown here is derived from an EMBL/GenBank/DDBJ whole genome shotgun (WGS) entry which is preliminary data.</text>
</comment>
<evidence type="ECO:0000313" key="6">
    <source>
        <dbReference type="EMBL" id="TDR94151.1"/>
    </source>
</evidence>
<evidence type="ECO:0000256" key="1">
    <source>
        <dbReference type="ARBA" id="ARBA00009437"/>
    </source>
</evidence>
<comment type="similarity">
    <text evidence="1">Belongs to the LysR transcriptional regulatory family.</text>
</comment>
<feature type="domain" description="HTH lysR-type" evidence="5">
    <location>
        <begin position="1"/>
        <end position="58"/>
    </location>
</feature>
<dbReference type="InterPro" id="IPR005119">
    <property type="entry name" value="LysR_subst-bd"/>
</dbReference>
<dbReference type="PANTHER" id="PTHR30126">
    <property type="entry name" value="HTH-TYPE TRANSCRIPTIONAL REGULATOR"/>
    <property type="match status" value="1"/>
</dbReference>
<dbReference type="InterPro" id="IPR036388">
    <property type="entry name" value="WH-like_DNA-bd_sf"/>
</dbReference>
<dbReference type="Proteomes" id="UP000295122">
    <property type="component" value="Unassembled WGS sequence"/>
</dbReference>
<evidence type="ECO:0000313" key="7">
    <source>
        <dbReference type="Proteomes" id="UP000295122"/>
    </source>
</evidence>
<dbReference type="GO" id="GO:0003700">
    <property type="term" value="F:DNA-binding transcription factor activity"/>
    <property type="evidence" value="ECO:0007669"/>
    <property type="project" value="InterPro"/>
</dbReference>
<organism evidence="6 7">
    <name type="scientific">Enterovirga rhinocerotis</name>
    <dbReference type="NCBI Taxonomy" id="1339210"/>
    <lineage>
        <taxon>Bacteria</taxon>
        <taxon>Pseudomonadati</taxon>
        <taxon>Pseudomonadota</taxon>
        <taxon>Alphaproteobacteria</taxon>
        <taxon>Hyphomicrobiales</taxon>
        <taxon>Methylobacteriaceae</taxon>
        <taxon>Enterovirga</taxon>
    </lineage>
</organism>
<keyword evidence="7" id="KW-1185">Reference proteome</keyword>
<evidence type="ECO:0000256" key="2">
    <source>
        <dbReference type="ARBA" id="ARBA00023015"/>
    </source>
</evidence>
<evidence type="ECO:0000256" key="4">
    <source>
        <dbReference type="ARBA" id="ARBA00023163"/>
    </source>
</evidence>
<dbReference type="EMBL" id="SNZR01000011">
    <property type="protein sequence ID" value="TDR94151.1"/>
    <property type="molecule type" value="Genomic_DNA"/>
</dbReference>
<dbReference type="InterPro" id="IPR000847">
    <property type="entry name" value="LysR_HTH_N"/>
</dbReference>
<dbReference type="PRINTS" id="PR00039">
    <property type="entry name" value="HTHLYSR"/>
</dbReference>
<dbReference type="SUPFAM" id="SSF53850">
    <property type="entry name" value="Periplasmic binding protein-like II"/>
    <property type="match status" value="1"/>
</dbReference>
<sequence length="292" mass="31229">MDLAWLRDFEALAEAGNFSRAAEARHVTQPAFSRRIRALEDWAGAPLFERGSQPIALTEAGRRIRPLLADIVRRLDDAREEAGIAAAASLRFAATHALSFSVFPTWLRSVERHLPAVPIRLVSDGLDACERLMQAGRVEFLICHHHDAAPTGLAEPGFTSVRIGEDRLRLVCAPSAEGEALFSALDPAASVLGYGAGSGLGRILSALGMSGARKPNFTSHLAATLRSMARDGRGLAWLPESLVAADLAEGVLVPAKDAPLPIPIAIRIIRSAKGAGRHGDAFWTKLVTEARS</sequence>
<proteinExistence type="inferred from homology"/>
<accession>A0A4R7C7A5</accession>
<dbReference type="Pfam" id="PF03466">
    <property type="entry name" value="LysR_substrate"/>
    <property type="match status" value="1"/>
</dbReference>
<evidence type="ECO:0000256" key="3">
    <source>
        <dbReference type="ARBA" id="ARBA00023125"/>
    </source>
</evidence>